<feature type="domain" description="Sodium/calcium exchanger membrane region" evidence="6">
    <location>
        <begin position="5"/>
        <end position="150"/>
    </location>
</feature>
<evidence type="ECO:0000256" key="5">
    <source>
        <dbReference type="SAM" id="Phobius"/>
    </source>
</evidence>
<keyword evidence="3 5" id="KW-1133">Transmembrane helix</keyword>
<dbReference type="NCBIfam" id="TIGR00367">
    <property type="entry name" value="calcium/sodium antiporter"/>
    <property type="match status" value="1"/>
</dbReference>
<feature type="transmembrane region" description="Helical" evidence="5">
    <location>
        <begin position="186"/>
        <end position="214"/>
    </location>
</feature>
<dbReference type="InterPro" id="IPR004837">
    <property type="entry name" value="NaCa_Exmemb"/>
</dbReference>
<dbReference type="Proteomes" id="UP000320766">
    <property type="component" value="Unassembled WGS sequence"/>
</dbReference>
<feature type="transmembrane region" description="Helical" evidence="5">
    <location>
        <begin position="133"/>
        <end position="151"/>
    </location>
</feature>
<comment type="subcellular location">
    <subcellularLocation>
        <location evidence="1">Membrane</location>
        <topology evidence="1">Multi-pass membrane protein</topology>
    </subcellularLocation>
</comment>
<evidence type="ECO:0000256" key="2">
    <source>
        <dbReference type="ARBA" id="ARBA00022692"/>
    </source>
</evidence>
<evidence type="ECO:0000313" key="7">
    <source>
        <dbReference type="EMBL" id="RZN71925.1"/>
    </source>
</evidence>
<organism evidence="7 8">
    <name type="scientific">Candidatus Methanolliviera hydrocarbonicum</name>
    <dbReference type="NCBI Taxonomy" id="2491085"/>
    <lineage>
        <taxon>Archaea</taxon>
        <taxon>Methanobacteriati</taxon>
        <taxon>Methanobacteriota</taxon>
        <taxon>Candidatus Methanoliparia</taxon>
        <taxon>Candidatus Methanoliparales</taxon>
        <taxon>Candidatus Methanollivieraceae</taxon>
        <taxon>Candidatus Methanolliviera</taxon>
    </lineage>
</organism>
<keyword evidence="2 5" id="KW-0812">Transmembrane</keyword>
<dbReference type="GO" id="GO:0008273">
    <property type="term" value="F:calcium, potassium:sodium antiporter activity"/>
    <property type="evidence" value="ECO:0007669"/>
    <property type="project" value="TreeGrafter"/>
</dbReference>
<reference evidence="7 8" key="1">
    <citation type="journal article" date="2019" name="Nat. Microbiol.">
        <title>Wide diversity of methane and short-chain alkane metabolisms in uncultured archaea.</title>
        <authorList>
            <person name="Borrel G."/>
            <person name="Adam P.S."/>
            <person name="McKay L.J."/>
            <person name="Chen L.X."/>
            <person name="Sierra-Garcia I.N."/>
            <person name="Sieber C.M."/>
            <person name="Letourneur Q."/>
            <person name="Ghozlane A."/>
            <person name="Andersen G.L."/>
            <person name="Li W.J."/>
            <person name="Hallam S.J."/>
            <person name="Muyzer G."/>
            <person name="de Oliveira V.M."/>
            <person name="Inskeep W.P."/>
            <person name="Banfield J.F."/>
            <person name="Gribaldo S."/>
        </authorList>
    </citation>
    <scope>NUCLEOTIDE SEQUENCE [LARGE SCALE GENOMIC DNA]</scope>
    <source>
        <strain evidence="7">NM1b</strain>
    </source>
</reference>
<dbReference type="GO" id="GO:0005262">
    <property type="term" value="F:calcium channel activity"/>
    <property type="evidence" value="ECO:0007669"/>
    <property type="project" value="TreeGrafter"/>
</dbReference>
<evidence type="ECO:0000256" key="4">
    <source>
        <dbReference type="ARBA" id="ARBA00023136"/>
    </source>
</evidence>
<accession>A0A520KZ43</accession>
<dbReference type="GO" id="GO:0006874">
    <property type="term" value="P:intracellular calcium ion homeostasis"/>
    <property type="evidence" value="ECO:0007669"/>
    <property type="project" value="TreeGrafter"/>
</dbReference>
<comment type="caution">
    <text evidence="7">The sequence shown here is derived from an EMBL/GenBank/DDBJ whole genome shotgun (WGS) entry which is preliminary data.</text>
</comment>
<evidence type="ECO:0000256" key="1">
    <source>
        <dbReference type="ARBA" id="ARBA00004141"/>
    </source>
</evidence>
<dbReference type="PANTHER" id="PTHR10846">
    <property type="entry name" value="SODIUM/POTASSIUM/CALCIUM EXCHANGER"/>
    <property type="match status" value="1"/>
</dbReference>
<dbReference type="InterPro" id="IPR044880">
    <property type="entry name" value="NCX_ion-bd_dom_sf"/>
</dbReference>
<dbReference type="EMBL" id="RXIL01000035">
    <property type="protein sequence ID" value="RZN71925.1"/>
    <property type="molecule type" value="Genomic_DNA"/>
</dbReference>
<feature type="transmembrane region" description="Helical" evidence="5">
    <location>
        <begin position="251"/>
        <end position="275"/>
    </location>
</feature>
<dbReference type="PANTHER" id="PTHR10846:SF8">
    <property type="entry name" value="INNER MEMBRANE PROTEIN YRBG"/>
    <property type="match status" value="1"/>
</dbReference>
<dbReference type="GO" id="GO:0005886">
    <property type="term" value="C:plasma membrane"/>
    <property type="evidence" value="ECO:0007669"/>
    <property type="project" value="TreeGrafter"/>
</dbReference>
<evidence type="ECO:0000256" key="3">
    <source>
        <dbReference type="ARBA" id="ARBA00022989"/>
    </source>
</evidence>
<dbReference type="Gene3D" id="1.20.1420.30">
    <property type="entry name" value="NCX, central ion-binding region"/>
    <property type="match status" value="1"/>
</dbReference>
<dbReference type="InterPro" id="IPR004481">
    <property type="entry name" value="K/Na/Ca-exchanger"/>
</dbReference>
<keyword evidence="4 5" id="KW-0472">Membrane</keyword>
<feature type="transmembrane region" description="Helical" evidence="5">
    <location>
        <begin position="220"/>
        <end position="239"/>
    </location>
</feature>
<gene>
    <name evidence="7" type="ORF">EF807_01975</name>
</gene>
<sequence length="328" mass="36086">MILPLIVFLIGMLLLVKGSDFLVDSSSTVAKNFGVSEMVIGLTLVSIGTSLPEFVTSVLASFEGHGGIAIGDVVGSNVCNIAMVVGISSIFYPITLKDRRSSRIFNGFYRDYYIMIIASILLFILSLDGRLGMMEGVFLLIFFLLYMYLIVREERSGRSRVFDQASEYVIEEEKDKEKKLKMLKTFFVFLISLFAVLLGAKLTVDGAVSLAAIFGISEEIIAMILIAIGTSLPELAVSFSSAKNGKGELAIGNIVGSNTFNILLIIGSSSIINTIFVSKGIIFVAFPFMILVALLLFLFVRDRKIERYEGLILFSIYIIFISAILKYL</sequence>
<feature type="transmembrane region" description="Helical" evidence="5">
    <location>
        <begin position="281"/>
        <end position="299"/>
    </location>
</feature>
<evidence type="ECO:0000313" key="8">
    <source>
        <dbReference type="Proteomes" id="UP000320766"/>
    </source>
</evidence>
<feature type="domain" description="Sodium/calcium exchanger membrane region" evidence="6">
    <location>
        <begin position="186"/>
        <end position="323"/>
    </location>
</feature>
<evidence type="ECO:0000259" key="6">
    <source>
        <dbReference type="Pfam" id="PF01699"/>
    </source>
</evidence>
<dbReference type="AlphaFoldDB" id="A0A520KZ43"/>
<feature type="transmembrane region" description="Helical" evidence="5">
    <location>
        <begin position="108"/>
        <end position="127"/>
    </location>
</feature>
<dbReference type="Pfam" id="PF01699">
    <property type="entry name" value="Na_Ca_ex"/>
    <property type="match status" value="2"/>
</dbReference>
<feature type="transmembrane region" description="Helical" evidence="5">
    <location>
        <begin position="311"/>
        <end position="327"/>
    </location>
</feature>
<feature type="transmembrane region" description="Helical" evidence="5">
    <location>
        <begin position="74"/>
        <end position="96"/>
    </location>
</feature>
<proteinExistence type="predicted"/>
<protein>
    <submittedName>
        <fullName evidence="7">Calcium/sodium antiporter</fullName>
    </submittedName>
</protein>
<name>A0A520KZ43_9EURY</name>